<dbReference type="GO" id="GO:0004177">
    <property type="term" value="F:aminopeptidase activity"/>
    <property type="evidence" value="ECO:0007669"/>
    <property type="project" value="TreeGrafter"/>
</dbReference>
<gene>
    <name evidence="3" type="ORF">A3F83_06995</name>
</gene>
<evidence type="ECO:0000313" key="4">
    <source>
        <dbReference type="Proteomes" id="UP000179129"/>
    </source>
</evidence>
<dbReference type="InterPro" id="IPR005321">
    <property type="entry name" value="Peptidase_S58_DmpA"/>
</dbReference>
<dbReference type="Proteomes" id="UP000179129">
    <property type="component" value="Unassembled WGS sequence"/>
</dbReference>
<dbReference type="PANTHER" id="PTHR36512">
    <property type="entry name" value="D-AMINOPEPTIDASE"/>
    <property type="match status" value="1"/>
</dbReference>
<comment type="similarity">
    <text evidence="1">Belongs to the peptidase S58 family.</text>
</comment>
<proteinExistence type="inferred from homology"/>
<evidence type="ECO:0000256" key="1">
    <source>
        <dbReference type="ARBA" id="ARBA00007068"/>
    </source>
</evidence>
<feature type="signal peptide" evidence="2">
    <location>
        <begin position="1"/>
        <end position="23"/>
    </location>
</feature>
<dbReference type="Pfam" id="PF03576">
    <property type="entry name" value="Peptidase_S58"/>
    <property type="match status" value="1"/>
</dbReference>
<evidence type="ECO:0008006" key="5">
    <source>
        <dbReference type="Google" id="ProtNLM"/>
    </source>
</evidence>
<feature type="chain" id="PRO_5009522608" description="Aminopeptidase" evidence="2">
    <location>
        <begin position="24"/>
        <end position="371"/>
    </location>
</feature>
<dbReference type="STRING" id="1817867.A3F83_06995"/>
<accession>A0A1F5YSU8</accession>
<reference evidence="3 4" key="1">
    <citation type="journal article" date="2016" name="Nat. Commun.">
        <title>Thousands of microbial genomes shed light on interconnected biogeochemical processes in an aquifer system.</title>
        <authorList>
            <person name="Anantharaman K."/>
            <person name="Brown C.T."/>
            <person name="Hug L.A."/>
            <person name="Sharon I."/>
            <person name="Castelle C.J."/>
            <person name="Probst A.J."/>
            <person name="Thomas B.C."/>
            <person name="Singh A."/>
            <person name="Wilkins M.J."/>
            <person name="Karaoz U."/>
            <person name="Brodie E.L."/>
            <person name="Williams K.H."/>
            <person name="Hubbard S.S."/>
            <person name="Banfield J.F."/>
        </authorList>
    </citation>
    <scope>NUCLEOTIDE SEQUENCE [LARGE SCALE GENOMIC DNA]</scope>
</reference>
<dbReference type="SUPFAM" id="SSF56266">
    <property type="entry name" value="DmpA/ArgJ-like"/>
    <property type="match status" value="1"/>
</dbReference>
<evidence type="ECO:0000313" key="3">
    <source>
        <dbReference type="EMBL" id="OGG03047.1"/>
    </source>
</evidence>
<dbReference type="AlphaFoldDB" id="A0A1F5YSU8"/>
<name>A0A1F5YSU8_9BACT</name>
<protein>
    <recommendedName>
        <fullName evidence="5">Aminopeptidase</fullName>
    </recommendedName>
</protein>
<dbReference type="PANTHER" id="PTHR36512:SF3">
    <property type="entry name" value="BLR5678 PROTEIN"/>
    <property type="match status" value="1"/>
</dbReference>
<evidence type="ECO:0000256" key="2">
    <source>
        <dbReference type="SAM" id="SignalP"/>
    </source>
</evidence>
<comment type="caution">
    <text evidence="3">The sequence shown here is derived from an EMBL/GenBank/DDBJ whole genome shotgun (WGS) entry which is preliminary data.</text>
</comment>
<keyword evidence="2" id="KW-0732">Signal</keyword>
<dbReference type="InterPro" id="IPR016117">
    <property type="entry name" value="ArgJ-like_dom_sf"/>
</dbReference>
<organism evidence="3 4">
    <name type="scientific">Candidatus Glassbacteria bacterium RIFCSPLOWO2_12_FULL_58_11</name>
    <dbReference type="NCBI Taxonomy" id="1817867"/>
    <lineage>
        <taxon>Bacteria</taxon>
        <taxon>Candidatus Glassiibacteriota</taxon>
    </lineage>
</organism>
<dbReference type="EMBL" id="MFIX01000161">
    <property type="protein sequence ID" value="OGG03047.1"/>
    <property type="molecule type" value="Genomic_DNA"/>
</dbReference>
<dbReference type="Gene3D" id="3.60.70.12">
    <property type="entry name" value="L-amino peptidase D-ALA esterase/amidase"/>
    <property type="match status" value="1"/>
</dbReference>
<sequence length="371" mass="38995">MKRYLRPAAFICLSLFLWSEAMAGQRPGLRELGVVIGTLPTGAHNDITDVPGVLVGHRTIIRGEAIRTGVTAILPHGGNLFLEKVAGAVEVFNGFGKLAGSTQVHELGRIETPILLTNTLCVSRVADALLSYMLSLPGMEKVQSINPLVAETNDGFLNDIQARAITQEDVFEALRSANGGPLELGSVGAGCGTTCLGYKGGIGSASRVVEIEGGRYTLGVLAQTNFGGRLTVNGKVLEAKAEIEKPGSGSCILVLATDAPLESRNLRRLARRAFAGMARSGADFSNGSGDYAIAFSVHPDFREVMGEGSLGRSRRPLNNEPAGALFRAAAEAAEEAIISSVVAATTITGYQGHRREALDLDILKKASPGQK</sequence>